<dbReference type="FunFam" id="1.20.1640.10:FF:000013">
    <property type="entry name" value="PaTched Related family"/>
    <property type="match status" value="1"/>
</dbReference>
<feature type="transmembrane region" description="Helical" evidence="9">
    <location>
        <begin position="575"/>
        <end position="596"/>
    </location>
</feature>
<feature type="transmembrane region" description="Helical" evidence="9">
    <location>
        <begin position="808"/>
        <end position="828"/>
    </location>
</feature>
<dbReference type="Proteomes" id="UP000001070">
    <property type="component" value="Unassembled WGS sequence"/>
</dbReference>
<accession>B4J489</accession>
<evidence type="ECO:0000256" key="6">
    <source>
        <dbReference type="ARBA" id="ARBA00023136"/>
    </source>
</evidence>
<evidence type="ECO:0000256" key="4">
    <source>
        <dbReference type="ARBA" id="ARBA00022692"/>
    </source>
</evidence>
<dbReference type="PROSITE" id="PS50156">
    <property type="entry name" value="SSD"/>
    <property type="match status" value="1"/>
</dbReference>
<evidence type="ECO:0000313" key="12">
    <source>
        <dbReference type="Proteomes" id="UP000001070"/>
    </source>
</evidence>
<keyword evidence="5 9" id="KW-1133">Transmembrane helix</keyword>
<dbReference type="Gene3D" id="1.20.1640.10">
    <property type="entry name" value="Multidrug efflux transporter AcrB transmembrane domain"/>
    <property type="match status" value="2"/>
</dbReference>
<evidence type="ECO:0000259" key="10">
    <source>
        <dbReference type="PROSITE" id="PS50156"/>
    </source>
</evidence>
<dbReference type="InParanoid" id="B4J489"/>
<proteinExistence type="inferred from homology"/>
<evidence type="ECO:0000256" key="8">
    <source>
        <dbReference type="SAM" id="MobiDB-lite"/>
    </source>
</evidence>
<keyword evidence="12" id="KW-1185">Reference proteome</keyword>
<comment type="subcellular location">
    <subcellularLocation>
        <location evidence="1">Cell membrane</location>
        <topology evidence="1">Multi-pass membrane protein</topology>
    </subcellularLocation>
</comment>
<dbReference type="EMBL" id="CH916367">
    <property type="protein sequence ID" value="EDW00569.1"/>
    <property type="molecule type" value="Genomic_DNA"/>
</dbReference>
<feature type="transmembrane region" description="Helical" evidence="9">
    <location>
        <begin position="449"/>
        <end position="469"/>
    </location>
</feature>
<dbReference type="AlphaFoldDB" id="B4J489"/>
<evidence type="ECO:0000256" key="9">
    <source>
        <dbReference type="SAM" id="Phobius"/>
    </source>
</evidence>
<reference evidence="11 12" key="1">
    <citation type="journal article" date="2007" name="Nature">
        <title>Evolution of genes and genomes on the Drosophila phylogeny.</title>
        <authorList>
            <consortium name="Drosophila 12 Genomes Consortium"/>
            <person name="Clark A.G."/>
            <person name="Eisen M.B."/>
            <person name="Smith D.R."/>
            <person name="Bergman C.M."/>
            <person name="Oliver B."/>
            <person name="Markow T.A."/>
            <person name="Kaufman T.C."/>
            <person name="Kellis M."/>
            <person name="Gelbart W."/>
            <person name="Iyer V.N."/>
            <person name="Pollard D.A."/>
            <person name="Sackton T.B."/>
            <person name="Larracuente A.M."/>
            <person name="Singh N.D."/>
            <person name="Abad J.P."/>
            <person name="Abt D.N."/>
            <person name="Adryan B."/>
            <person name="Aguade M."/>
            <person name="Akashi H."/>
            <person name="Anderson W.W."/>
            <person name="Aquadro C.F."/>
            <person name="Ardell D.H."/>
            <person name="Arguello R."/>
            <person name="Artieri C.G."/>
            <person name="Barbash D.A."/>
            <person name="Barker D."/>
            <person name="Barsanti P."/>
            <person name="Batterham P."/>
            <person name="Batzoglou S."/>
            <person name="Begun D."/>
            <person name="Bhutkar A."/>
            <person name="Blanco E."/>
            <person name="Bosak S.A."/>
            <person name="Bradley R.K."/>
            <person name="Brand A.D."/>
            <person name="Brent M.R."/>
            <person name="Brooks A.N."/>
            <person name="Brown R.H."/>
            <person name="Butlin R.K."/>
            <person name="Caggese C."/>
            <person name="Calvi B.R."/>
            <person name="Bernardo de Carvalho A."/>
            <person name="Caspi A."/>
            <person name="Castrezana S."/>
            <person name="Celniker S.E."/>
            <person name="Chang J.L."/>
            <person name="Chapple C."/>
            <person name="Chatterji S."/>
            <person name="Chinwalla A."/>
            <person name="Civetta A."/>
            <person name="Clifton S.W."/>
            <person name="Comeron J.M."/>
            <person name="Costello J.C."/>
            <person name="Coyne J.A."/>
            <person name="Daub J."/>
            <person name="David R.G."/>
            <person name="Delcher A.L."/>
            <person name="Delehaunty K."/>
            <person name="Do C.B."/>
            <person name="Ebling H."/>
            <person name="Edwards K."/>
            <person name="Eickbush T."/>
            <person name="Evans J.D."/>
            <person name="Filipski A."/>
            <person name="Findeiss S."/>
            <person name="Freyhult E."/>
            <person name="Fulton L."/>
            <person name="Fulton R."/>
            <person name="Garcia A.C."/>
            <person name="Gardiner A."/>
            <person name="Garfield D.A."/>
            <person name="Garvin B.E."/>
            <person name="Gibson G."/>
            <person name="Gilbert D."/>
            <person name="Gnerre S."/>
            <person name="Godfrey J."/>
            <person name="Good R."/>
            <person name="Gotea V."/>
            <person name="Gravely B."/>
            <person name="Greenberg A.J."/>
            <person name="Griffiths-Jones S."/>
            <person name="Gross S."/>
            <person name="Guigo R."/>
            <person name="Gustafson E.A."/>
            <person name="Haerty W."/>
            <person name="Hahn M.W."/>
            <person name="Halligan D.L."/>
            <person name="Halpern A.L."/>
            <person name="Halter G.M."/>
            <person name="Han M.V."/>
            <person name="Heger A."/>
            <person name="Hillier L."/>
            <person name="Hinrichs A.S."/>
            <person name="Holmes I."/>
            <person name="Hoskins R.A."/>
            <person name="Hubisz M.J."/>
            <person name="Hultmark D."/>
            <person name="Huntley M.A."/>
            <person name="Jaffe D.B."/>
            <person name="Jagadeeshan S."/>
            <person name="Jeck W.R."/>
            <person name="Johnson J."/>
            <person name="Jones C.D."/>
            <person name="Jordan W.C."/>
            <person name="Karpen G.H."/>
            <person name="Kataoka E."/>
            <person name="Keightley P.D."/>
            <person name="Kheradpour P."/>
            <person name="Kirkness E.F."/>
            <person name="Koerich L.B."/>
            <person name="Kristiansen K."/>
            <person name="Kudrna D."/>
            <person name="Kulathinal R.J."/>
            <person name="Kumar S."/>
            <person name="Kwok R."/>
            <person name="Lander E."/>
            <person name="Langley C.H."/>
            <person name="Lapoint R."/>
            <person name="Lazzaro B.P."/>
            <person name="Lee S.J."/>
            <person name="Levesque L."/>
            <person name="Li R."/>
            <person name="Lin C.F."/>
            <person name="Lin M.F."/>
            <person name="Lindblad-Toh K."/>
            <person name="Llopart A."/>
            <person name="Long M."/>
            <person name="Low L."/>
            <person name="Lozovsky E."/>
            <person name="Lu J."/>
            <person name="Luo M."/>
            <person name="Machado C.A."/>
            <person name="Makalowski W."/>
            <person name="Marzo M."/>
            <person name="Matsuda M."/>
            <person name="Matzkin L."/>
            <person name="McAllister B."/>
            <person name="McBride C.S."/>
            <person name="McKernan B."/>
            <person name="McKernan K."/>
            <person name="Mendez-Lago M."/>
            <person name="Minx P."/>
            <person name="Mollenhauer M.U."/>
            <person name="Montooth K."/>
            <person name="Mount S.M."/>
            <person name="Mu X."/>
            <person name="Myers E."/>
            <person name="Negre B."/>
            <person name="Newfeld S."/>
            <person name="Nielsen R."/>
            <person name="Noor M.A."/>
            <person name="O'Grady P."/>
            <person name="Pachter L."/>
            <person name="Papaceit M."/>
            <person name="Parisi M.J."/>
            <person name="Parisi M."/>
            <person name="Parts L."/>
            <person name="Pedersen J.S."/>
            <person name="Pesole G."/>
            <person name="Phillippy A.M."/>
            <person name="Ponting C.P."/>
            <person name="Pop M."/>
            <person name="Porcelli D."/>
            <person name="Powell J.R."/>
            <person name="Prohaska S."/>
            <person name="Pruitt K."/>
            <person name="Puig M."/>
            <person name="Quesneville H."/>
            <person name="Ram K.R."/>
            <person name="Rand D."/>
            <person name="Rasmussen M.D."/>
            <person name="Reed L.K."/>
            <person name="Reenan R."/>
            <person name="Reily A."/>
            <person name="Remington K.A."/>
            <person name="Rieger T.T."/>
            <person name="Ritchie M.G."/>
            <person name="Robin C."/>
            <person name="Rogers Y.H."/>
            <person name="Rohde C."/>
            <person name="Rozas J."/>
            <person name="Rubenfield M.J."/>
            <person name="Ruiz A."/>
            <person name="Russo S."/>
            <person name="Salzberg S.L."/>
            <person name="Sanchez-Gracia A."/>
            <person name="Saranga D.J."/>
            <person name="Sato H."/>
            <person name="Schaeffer S.W."/>
            <person name="Schatz M.C."/>
            <person name="Schlenke T."/>
            <person name="Schwartz R."/>
            <person name="Segarra C."/>
            <person name="Singh R.S."/>
            <person name="Sirot L."/>
            <person name="Sirota M."/>
            <person name="Sisneros N.B."/>
            <person name="Smith C.D."/>
            <person name="Smith T.F."/>
            <person name="Spieth J."/>
            <person name="Stage D.E."/>
            <person name="Stark A."/>
            <person name="Stephan W."/>
            <person name="Strausberg R.L."/>
            <person name="Strempel S."/>
            <person name="Sturgill D."/>
            <person name="Sutton G."/>
            <person name="Sutton G.G."/>
            <person name="Tao W."/>
            <person name="Teichmann S."/>
            <person name="Tobari Y.N."/>
            <person name="Tomimura Y."/>
            <person name="Tsolas J.M."/>
            <person name="Valente V.L."/>
            <person name="Venter E."/>
            <person name="Venter J.C."/>
            <person name="Vicario S."/>
            <person name="Vieira F.G."/>
            <person name="Vilella A.J."/>
            <person name="Villasante A."/>
            <person name="Walenz B."/>
            <person name="Wang J."/>
            <person name="Wasserman M."/>
            <person name="Watts T."/>
            <person name="Wilson D."/>
            <person name="Wilson R.K."/>
            <person name="Wing R.A."/>
            <person name="Wolfner M.F."/>
            <person name="Wong A."/>
            <person name="Wong G.K."/>
            <person name="Wu C.I."/>
            <person name="Wu G."/>
            <person name="Yamamoto D."/>
            <person name="Yang H.P."/>
            <person name="Yang S.P."/>
            <person name="Yorke J.A."/>
            <person name="Yoshida K."/>
            <person name="Zdobnov E."/>
            <person name="Zhang P."/>
            <person name="Zhang Y."/>
            <person name="Zimin A.V."/>
            <person name="Baldwin J."/>
            <person name="Abdouelleil A."/>
            <person name="Abdulkadir J."/>
            <person name="Abebe A."/>
            <person name="Abera B."/>
            <person name="Abreu J."/>
            <person name="Acer S.C."/>
            <person name="Aftuck L."/>
            <person name="Alexander A."/>
            <person name="An P."/>
            <person name="Anderson E."/>
            <person name="Anderson S."/>
            <person name="Arachi H."/>
            <person name="Azer M."/>
            <person name="Bachantsang P."/>
            <person name="Barry A."/>
            <person name="Bayul T."/>
            <person name="Berlin A."/>
            <person name="Bessette D."/>
            <person name="Bloom T."/>
            <person name="Blye J."/>
            <person name="Boguslavskiy L."/>
            <person name="Bonnet C."/>
            <person name="Boukhgalter B."/>
            <person name="Bourzgui I."/>
            <person name="Brown A."/>
            <person name="Cahill P."/>
            <person name="Channer S."/>
            <person name="Cheshatsang Y."/>
            <person name="Chuda L."/>
            <person name="Citroen M."/>
            <person name="Collymore A."/>
            <person name="Cooke P."/>
            <person name="Costello M."/>
            <person name="D'Aco K."/>
            <person name="Daza R."/>
            <person name="De Haan G."/>
            <person name="DeGray S."/>
            <person name="DeMaso C."/>
            <person name="Dhargay N."/>
            <person name="Dooley K."/>
            <person name="Dooley E."/>
            <person name="Doricent M."/>
            <person name="Dorje P."/>
            <person name="Dorjee K."/>
            <person name="Dupes A."/>
            <person name="Elong R."/>
            <person name="Falk J."/>
            <person name="Farina A."/>
            <person name="Faro S."/>
            <person name="Ferguson D."/>
            <person name="Fisher S."/>
            <person name="Foley C.D."/>
            <person name="Franke A."/>
            <person name="Friedrich D."/>
            <person name="Gadbois L."/>
            <person name="Gearin G."/>
            <person name="Gearin C.R."/>
            <person name="Giannoukos G."/>
            <person name="Goode T."/>
            <person name="Graham J."/>
            <person name="Grandbois E."/>
            <person name="Grewal S."/>
            <person name="Gyaltsen K."/>
            <person name="Hafez N."/>
            <person name="Hagos B."/>
            <person name="Hall J."/>
            <person name="Henson C."/>
            <person name="Hollinger A."/>
            <person name="Honan T."/>
            <person name="Huard M.D."/>
            <person name="Hughes L."/>
            <person name="Hurhula B."/>
            <person name="Husby M.E."/>
            <person name="Kamat A."/>
            <person name="Kanga B."/>
            <person name="Kashin S."/>
            <person name="Khazanovich D."/>
            <person name="Kisner P."/>
            <person name="Lance K."/>
            <person name="Lara M."/>
            <person name="Lee W."/>
            <person name="Lennon N."/>
            <person name="Letendre F."/>
            <person name="LeVine R."/>
            <person name="Lipovsky A."/>
            <person name="Liu X."/>
            <person name="Liu J."/>
            <person name="Liu S."/>
            <person name="Lokyitsang T."/>
            <person name="Lokyitsang Y."/>
            <person name="Lubonja R."/>
            <person name="Lui A."/>
            <person name="MacDonald P."/>
            <person name="Magnisalis V."/>
            <person name="Maru K."/>
            <person name="Matthews C."/>
            <person name="McCusker W."/>
            <person name="McDonough S."/>
            <person name="Mehta T."/>
            <person name="Meldrim J."/>
            <person name="Meneus L."/>
            <person name="Mihai O."/>
            <person name="Mihalev A."/>
            <person name="Mihova T."/>
            <person name="Mittelman R."/>
            <person name="Mlenga V."/>
            <person name="Montmayeur A."/>
            <person name="Mulrain L."/>
            <person name="Navidi A."/>
            <person name="Naylor J."/>
            <person name="Negash T."/>
            <person name="Nguyen T."/>
            <person name="Nguyen N."/>
            <person name="Nicol R."/>
            <person name="Norbu C."/>
            <person name="Norbu N."/>
            <person name="Novod N."/>
            <person name="O'Neill B."/>
            <person name="Osman S."/>
            <person name="Markiewicz E."/>
            <person name="Oyono O.L."/>
            <person name="Patti C."/>
            <person name="Phunkhang P."/>
            <person name="Pierre F."/>
            <person name="Priest M."/>
            <person name="Raghuraman S."/>
            <person name="Rege F."/>
            <person name="Reyes R."/>
            <person name="Rise C."/>
            <person name="Rogov P."/>
            <person name="Ross K."/>
            <person name="Ryan E."/>
            <person name="Settipalli S."/>
            <person name="Shea T."/>
            <person name="Sherpa N."/>
            <person name="Shi L."/>
            <person name="Shih D."/>
            <person name="Sparrow T."/>
            <person name="Spaulding J."/>
            <person name="Stalker J."/>
            <person name="Stange-Thomann N."/>
            <person name="Stavropoulos S."/>
            <person name="Stone C."/>
            <person name="Strader C."/>
            <person name="Tesfaye S."/>
            <person name="Thomson T."/>
            <person name="Thoulutsang Y."/>
            <person name="Thoulutsang D."/>
            <person name="Topham K."/>
            <person name="Topping I."/>
            <person name="Tsamla T."/>
            <person name="Vassiliev H."/>
            <person name="Vo A."/>
            <person name="Wangchuk T."/>
            <person name="Wangdi T."/>
            <person name="Weiand M."/>
            <person name="Wilkinson J."/>
            <person name="Wilson A."/>
            <person name="Yadav S."/>
            <person name="Young G."/>
            <person name="Yu Q."/>
            <person name="Zembek L."/>
            <person name="Zhong D."/>
            <person name="Zimmer A."/>
            <person name="Zwirko Z."/>
            <person name="Jaffe D.B."/>
            <person name="Alvarez P."/>
            <person name="Brockman W."/>
            <person name="Butler J."/>
            <person name="Chin C."/>
            <person name="Gnerre S."/>
            <person name="Grabherr M."/>
            <person name="Kleber M."/>
            <person name="Mauceli E."/>
            <person name="MacCallum I."/>
        </authorList>
    </citation>
    <scope>NUCLEOTIDE SEQUENCE [LARGE SCALE GENOMIC DNA]</scope>
    <source>
        <strain evidence="12">Tucson 15287-2541.00</strain>
    </source>
</reference>
<name>B4J489_DROGR</name>
<comment type="similarity">
    <text evidence="2">Belongs to the patched family.</text>
</comment>
<dbReference type="GO" id="GO:0030659">
    <property type="term" value="C:cytoplasmic vesicle membrane"/>
    <property type="evidence" value="ECO:0007669"/>
    <property type="project" value="EnsemblMetazoa"/>
</dbReference>
<feature type="transmembrane region" description="Helical" evidence="9">
    <location>
        <begin position="781"/>
        <end position="801"/>
    </location>
</feature>
<evidence type="ECO:0000256" key="1">
    <source>
        <dbReference type="ARBA" id="ARBA00004651"/>
    </source>
</evidence>
<gene>
    <name evidence="11" type="primary">Dgri\GH20944</name>
    <name evidence="11" type="ORF">Dgri_GH20944</name>
</gene>
<evidence type="ECO:0000313" key="11">
    <source>
        <dbReference type="EMBL" id="EDW00569.1"/>
    </source>
</evidence>
<feature type="compositionally biased region" description="Low complexity" evidence="8">
    <location>
        <begin position="1262"/>
        <end position="1276"/>
    </location>
</feature>
<dbReference type="PhylomeDB" id="B4J489"/>
<feature type="transmembrane region" description="Helical" evidence="9">
    <location>
        <begin position="834"/>
        <end position="856"/>
    </location>
</feature>
<feature type="compositionally biased region" description="Polar residues" evidence="8">
    <location>
        <begin position="1246"/>
        <end position="1261"/>
    </location>
</feature>
<dbReference type="SUPFAM" id="SSF82866">
    <property type="entry name" value="Multidrug efflux transporter AcrB transmembrane domain"/>
    <property type="match status" value="2"/>
</dbReference>
<feature type="region of interest" description="Disordered" evidence="8">
    <location>
        <begin position="1090"/>
        <end position="1145"/>
    </location>
</feature>
<dbReference type="PANTHER" id="PTHR10796:SF92">
    <property type="entry name" value="PATCHED-RELATED, ISOFORM A"/>
    <property type="match status" value="1"/>
</dbReference>
<dbReference type="InterPro" id="IPR051697">
    <property type="entry name" value="Patched_domain-protein"/>
</dbReference>
<dbReference type="eggNOG" id="KOG1934">
    <property type="taxonomic scope" value="Eukaryota"/>
</dbReference>
<feature type="transmembrane region" description="Helical" evidence="9">
    <location>
        <begin position="481"/>
        <end position="503"/>
    </location>
</feature>
<dbReference type="Pfam" id="PF02460">
    <property type="entry name" value="Patched"/>
    <property type="match status" value="1"/>
</dbReference>
<dbReference type="PANTHER" id="PTHR10796">
    <property type="entry name" value="PATCHED-RELATED"/>
    <property type="match status" value="1"/>
</dbReference>
<dbReference type="OMA" id="MWHITFF"/>
<dbReference type="FunCoup" id="B4J489">
    <property type="interactions" value="1"/>
</dbReference>
<feature type="transmembrane region" description="Helical" evidence="9">
    <location>
        <begin position="379"/>
        <end position="398"/>
    </location>
</feature>
<dbReference type="HOGENOM" id="CLU_002359_2_0_1"/>
<keyword evidence="7" id="KW-0325">Glycoprotein</keyword>
<feature type="transmembrane region" description="Helical" evidence="9">
    <location>
        <begin position="404"/>
        <end position="429"/>
    </location>
</feature>
<dbReference type="InterPro" id="IPR003392">
    <property type="entry name" value="PTHD_SSD"/>
</dbReference>
<sequence>MTTTGWAPFRHSTNDARIVVKLPSYTDGDPSLARCVLDGYDIKGQIETFICFWAPYMGCQAVARSDVINKHHMHPIMTCGISCVDKTLNKSFYHLGICIAKHPGYFVIIPVLLTLLCMTGYQQLKYQIDPEYLFSPINGEGKAERAIVEQYFKVNYTHRFNVGRITRPGRFGRVIVIPKDGDENMLRREVFMELRILDNLIQNATTFYDGDRFTYKDNCARWENECFENDILNLDALMDDIESGQLNLTFPIMFNPVTWDAHAFPVFFGGTKLTEDNYIISVPAIQLVYFVTADTKRQDAKGAEWEETFLRVVGKAETTGLFKHISVSYFASRTLDHELEKNTKTVVPYFSSTFLLMGLFSVITCMMGDAVRSKPFLGLMGNISAIMATLAAFGLAMYCGIEFIGINLAAPFLMIGIGIDDTFVMLAGWRRTPAKMPVHERMGHMMSEAAVSITITSVTDFISFLIGIISPFRSVKIFCTYSVFAVCFTFIWHITFFAACMAISGYRERKNLHAIFGCKVKPLSVAIKEKRNFLYKAIMAGGINHSDPDNPIDNKDHMLMAFFKDKLARVINNKWCKIIIILAFATYLAGACYGVTQIKEGLERRKLSREDSYSVEFFDREDDYYREFPYRMQVIIAGVYNYSDPLVQEQMENLTSTLEHTSYVTSSLYTESWLRSFLSFMERNNDYLNETIDDEQSFIDAVKEHWLFPGNPFSLDVRLNDDDTQIIASRFLIQAVNITDTNHEKEMVRDLRKICKDSPLNASIFHPYFVFFDQFELVRPVSLQAMVIGAIIMMIISFVFIPNILCSLWVAFSVISIELGVAGYMALWDVNLDSISMINLIMCIGFSVDFTAHICYTYMSSKKRSPKARVREALHSLGLPIVQGSSSTILGIIALLLAQSYIFLVFFKMVFLVIFFGAMHGLFLLPVLLSLFGPGSWLTWTGRDDGSEDDMDDSVDDMKMAHVMEKPFAQSYYMQYPSMGLNGPYAYGSKGFLGAPYKAYGGDEKDQGLGTSGEDSSESSSSRSQRRQQLAANKEAEEDEEAAQTRRRYEKGWRHSSYQNIYGVGAQFQPQPDLYGQQVSAAEWRERLDAHEQHHQQRNSSKQRRHAHENYDRELMQQQQQQQQQRTRRNSHGDVIDITPSSSLDERMKRQYQLALSQAAGNNSGDDDSSSYRHQPEAIVPSASSSTKRYHRRRSSEDSTRYHQHQHQQRWPANIEERRNRNRTQSPSQRHSHSETAVVVPASFAPRSSSHHNLFQPSGKATHQQQQPPTYQYGDY</sequence>
<keyword evidence="4 9" id="KW-0812">Transmembrane</keyword>
<evidence type="ECO:0000256" key="7">
    <source>
        <dbReference type="ARBA" id="ARBA00023180"/>
    </source>
</evidence>
<evidence type="ECO:0000256" key="3">
    <source>
        <dbReference type="ARBA" id="ARBA00022475"/>
    </source>
</evidence>
<keyword evidence="6 9" id="KW-0472">Membrane</keyword>
<feature type="transmembrane region" description="Helical" evidence="9">
    <location>
        <begin position="909"/>
        <end position="933"/>
    </location>
</feature>
<dbReference type="STRING" id="7222.B4J489"/>
<dbReference type="FunFam" id="1.20.1640.10:FF:000028">
    <property type="entry name" value="PaTched Related family"/>
    <property type="match status" value="1"/>
</dbReference>
<organism evidence="12">
    <name type="scientific">Drosophila grimshawi</name>
    <name type="common">Hawaiian fruit fly</name>
    <name type="synonym">Idiomyia grimshawi</name>
    <dbReference type="NCBI Taxonomy" id="7222"/>
    <lineage>
        <taxon>Eukaryota</taxon>
        <taxon>Metazoa</taxon>
        <taxon>Ecdysozoa</taxon>
        <taxon>Arthropoda</taxon>
        <taxon>Hexapoda</taxon>
        <taxon>Insecta</taxon>
        <taxon>Pterygota</taxon>
        <taxon>Neoptera</taxon>
        <taxon>Endopterygota</taxon>
        <taxon>Diptera</taxon>
        <taxon>Brachycera</taxon>
        <taxon>Muscomorpha</taxon>
        <taxon>Ephydroidea</taxon>
        <taxon>Drosophilidae</taxon>
        <taxon>Drosophila</taxon>
        <taxon>Hawaiian Drosophila</taxon>
    </lineage>
</organism>
<feature type="region of interest" description="Disordered" evidence="8">
    <location>
        <begin position="1157"/>
        <end position="1276"/>
    </location>
</feature>
<feature type="domain" description="SSD" evidence="10">
    <location>
        <begin position="346"/>
        <end position="503"/>
    </location>
</feature>
<evidence type="ECO:0000256" key="5">
    <source>
        <dbReference type="ARBA" id="ARBA00022989"/>
    </source>
</evidence>
<feature type="compositionally biased region" description="Low complexity" evidence="8">
    <location>
        <begin position="1018"/>
        <end position="1033"/>
    </location>
</feature>
<dbReference type="OrthoDB" id="6510177at2759"/>
<feature type="region of interest" description="Disordered" evidence="8">
    <location>
        <begin position="1004"/>
        <end position="1052"/>
    </location>
</feature>
<keyword evidence="3" id="KW-1003">Cell membrane</keyword>
<dbReference type="GO" id="GO:0005886">
    <property type="term" value="C:plasma membrane"/>
    <property type="evidence" value="ECO:0007669"/>
    <property type="project" value="UniProtKB-SubCell"/>
</dbReference>
<feature type="transmembrane region" description="Helical" evidence="9">
    <location>
        <begin position="346"/>
        <end position="367"/>
    </location>
</feature>
<protein>
    <submittedName>
        <fullName evidence="11">GH20944</fullName>
    </submittedName>
</protein>
<evidence type="ECO:0000256" key="2">
    <source>
        <dbReference type="ARBA" id="ARBA00005585"/>
    </source>
</evidence>
<dbReference type="InterPro" id="IPR000731">
    <property type="entry name" value="SSD"/>
</dbReference>